<keyword evidence="6" id="KW-1185">Reference proteome</keyword>
<keyword evidence="1" id="KW-0677">Repeat</keyword>
<dbReference type="Pfam" id="PF24883">
    <property type="entry name" value="NPHP3_N"/>
    <property type="match status" value="1"/>
</dbReference>
<evidence type="ECO:0000313" key="6">
    <source>
        <dbReference type="Proteomes" id="UP001397290"/>
    </source>
</evidence>
<gene>
    <name evidence="5" type="ORF">G3M48_007749</name>
</gene>
<feature type="domain" description="Nephrocystin 3-like N-terminal" evidence="4">
    <location>
        <begin position="393"/>
        <end position="508"/>
    </location>
</feature>
<accession>A0AAW0RLY1</accession>
<keyword evidence="2" id="KW-0175">Coiled coil</keyword>
<feature type="compositionally biased region" description="Polar residues" evidence="3">
    <location>
        <begin position="26"/>
        <end position="35"/>
    </location>
</feature>
<sequence length="1088" mass="122399">MTNKPPKHQRFLAGLRRLFSRRTRTKTQGSTTQQPVGDAIHPVDSELNSMATIPKNDSNTDIATPDVAINASSEAYIRSTATSSNGDRGDRQNMLHHTEGGHADEPLINNDAHSDLWSKAYKEAVNNMGDDIDAAILAGKNAEHMFNELERLSKQVEENSAAIKGIKRLHAIKPSLEKLKFVVEAASPLGAINPAASTALGVVKSVATIAVTLAAMDVEFAKQTGEMLEQMQYINDCDTFGQKTNEKNIHNALVLVYQKLLEFYRAAYNIVMRKGIKLVLRVMLEAERLPKIVEEFIDQIESLRKFIEMAAAEIVRDIQNMLYDTQISDWLGSESLKAQGLHHSELQTTRANEACDFLVNDARVIRWLTDESCQSLALIGNYLTTRKETQVIRPKLCYYYCRDDKTGNMTSILRGLILSLLLQLIGLKKAFVDWYKGIQQDCGIPDPAADVKWLKVYLEDTVKSLDRPLLFVVDALDECDRESRYMLVPFLITLASVNKQFKYLLSSRPQKDILGLLDGTDLLYLEPNSERDSVIVSKTIDAKLPYLSNNVKRMILDKLAPLAQGSGIWTKMVIGTIEASGIRAEARMKEFLKNIPLPSELSKLYRNMLACCISNNDENHALAHLALKFLAATQRNLSIMELTCAVTLGITPESATTVSEIETLMDWERVISIIQPFISEVDFKDLRKRQIRLVHQSVKEFIVGFGGGSSVLQPGENLVGQHFEPLERTILDLCIRYLLLDDIAAQPLFSESQAAIIELPQEADLFTEQAGESNYTVDCSWDEWEDGMSRFNPLERGFGEFFVYASCFWIEHLGHVSQEPFPVVADIERLCHAKSLRLDNWIQQNCRPGCAMQARYEFVSELYDPLSIVSLYGSGALLVHLLKTADLSSSHYLSNSPLAATEQVLQWGDLSRLVILFAHDDFKSQLHTLEFFRLLIRQWSLVGWSLVGFRHRNWDVAFDLVHQVFDAMVTGQWGNELLCISANTGCMPIIQRLMMGAKCNPELKAELWRAPCRGSSNATLQRAHQSVGEAALMNHIEVVQYLLEQDGVKEHLQHVNARGETLQHVTSKICNPAIVRLLADHLEVDKMY</sequence>
<name>A0AAW0RLY1_9HYPO</name>
<feature type="region of interest" description="Disordered" evidence="3">
    <location>
        <begin position="20"/>
        <end position="40"/>
    </location>
</feature>
<comment type="caution">
    <text evidence="5">The sequence shown here is derived from an EMBL/GenBank/DDBJ whole genome shotgun (WGS) entry which is preliminary data.</text>
</comment>
<dbReference type="AlphaFoldDB" id="A0AAW0RLY1"/>
<organism evidence="5 6">
    <name type="scientific">Beauveria asiatica</name>
    <dbReference type="NCBI Taxonomy" id="1069075"/>
    <lineage>
        <taxon>Eukaryota</taxon>
        <taxon>Fungi</taxon>
        <taxon>Dikarya</taxon>
        <taxon>Ascomycota</taxon>
        <taxon>Pezizomycotina</taxon>
        <taxon>Sordariomycetes</taxon>
        <taxon>Hypocreomycetidae</taxon>
        <taxon>Hypocreales</taxon>
        <taxon>Cordycipitaceae</taxon>
        <taxon>Beauveria</taxon>
    </lineage>
</organism>
<evidence type="ECO:0000259" key="4">
    <source>
        <dbReference type="Pfam" id="PF24883"/>
    </source>
</evidence>
<dbReference type="InterPro" id="IPR056884">
    <property type="entry name" value="NPHP3-like_N"/>
</dbReference>
<evidence type="ECO:0000256" key="2">
    <source>
        <dbReference type="SAM" id="Coils"/>
    </source>
</evidence>
<protein>
    <recommendedName>
        <fullName evidence="4">Nephrocystin 3-like N-terminal domain-containing protein</fullName>
    </recommendedName>
</protein>
<proteinExistence type="predicted"/>
<evidence type="ECO:0000313" key="5">
    <source>
        <dbReference type="EMBL" id="KAK8143075.1"/>
    </source>
</evidence>
<dbReference type="SUPFAM" id="SSF48403">
    <property type="entry name" value="Ankyrin repeat"/>
    <property type="match status" value="1"/>
</dbReference>
<dbReference type="PANTHER" id="PTHR10039:SF10">
    <property type="entry name" value="NACHT DOMAIN-CONTAINING PROTEIN"/>
    <property type="match status" value="1"/>
</dbReference>
<evidence type="ECO:0000256" key="3">
    <source>
        <dbReference type="SAM" id="MobiDB-lite"/>
    </source>
</evidence>
<feature type="coiled-coil region" evidence="2">
    <location>
        <begin position="139"/>
        <end position="169"/>
    </location>
</feature>
<dbReference type="InterPro" id="IPR036770">
    <property type="entry name" value="Ankyrin_rpt-contain_sf"/>
</dbReference>
<dbReference type="EMBL" id="JAAHCF010000559">
    <property type="protein sequence ID" value="KAK8143075.1"/>
    <property type="molecule type" value="Genomic_DNA"/>
</dbReference>
<evidence type="ECO:0000256" key="1">
    <source>
        <dbReference type="ARBA" id="ARBA00022737"/>
    </source>
</evidence>
<dbReference type="Gene3D" id="1.25.40.20">
    <property type="entry name" value="Ankyrin repeat-containing domain"/>
    <property type="match status" value="1"/>
</dbReference>
<feature type="region of interest" description="Disordered" evidence="3">
    <location>
        <begin position="80"/>
        <end position="107"/>
    </location>
</feature>
<dbReference type="PANTHER" id="PTHR10039">
    <property type="entry name" value="AMELOGENIN"/>
    <property type="match status" value="1"/>
</dbReference>
<reference evidence="5 6" key="1">
    <citation type="submission" date="2020-02" db="EMBL/GenBank/DDBJ databases">
        <title>Comparative genomics of the hypocrealean fungal genus Beauvera.</title>
        <authorList>
            <person name="Showalter D.N."/>
            <person name="Bushley K.E."/>
            <person name="Rehner S.A."/>
        </authorList>
    </citation>
    <scope>NUCLEOTIDE SEQUENCE [LARGE SCALE GENOMIC DNA]</scope>
    <source>
        <strain evidence="5 6">ARSEF4384</strain>
    </source>
</reference>
<feature type="compositionally biased region" description="Basic and acidic residues" evidence="3">
    <location>
        <begin position="87"/>
        <end position="105"/>
    </location>
</feature>
<dbReference type="Proteomes" id="UP001397290">
    <property type="component" value="Unassembled WGS sequence"/>
</dbReference>